<organism evidence="1 2">
    <name type="scientific">Halolactibacillus miurensis</name>
    <dbReference type="NCBI Taxonomy" id="306541"/>
    <lineage>
        <taxon>Bacteria</taxon>
        <taxon>Bacillati</taxon>
        <taxon>Bacillota</taxon>
        <taxon>Bacilli</taxon>
        <taxon>Bacillales</taxon>
        <taxon>Bacillaceae</taxon>
        <taxon>Halolactibacillus</taxon>
    </lineage>
</organism>
<dbReference type="STRING" id="306541.SAMN05421668_13354"/>
<reference evidence="1 2" key="1">
    <citation type="submission" date="2016-10" db="EMBL/GenBank/DDBJ databases">
        <authorList>
            <person name="de Groot N.N."/>
        </authorList>
    </citation>
    <scope>NUCLEOTIDE SEQUENCE [LARGE SCALE GENOMIC DNA]</scope>
    <source>
        <strain evidence="1 2">DSM 17074</strain>
    </source>
</reference>
<sequence length="91" mass="9842">MMNKFEIIMPIKKDESPPEKVYGGSSGFATALEGAKINFDEITSFVDSIGEYELDNIELNLEAAIETNGITKLMVGASGTAGVKLTIKRKN</sequence>
<accession>A0A1I6UUV8</accession>
<evidence type="ECO:0000313" key="1">
    <source>
        <dbReference type="EMBL" id="SFT05114.1"/>
    </source>
</evidence>
<dbReference type="AlphaFoldDB" id="A0A1I6UUV8"/>
<gene>
    <name evidence="1" type="ORF">SAMN05421668_13354</name>
</gene>
<protein>
    <submittedName>
        <fullName evidence="1">Uncharacterized protein</fullName>
    </submittedName>
</protein>
<dbReference type="EMBL" id="FPAI01000033">
    <property type="protein sequence ID" value="SFT05114.1"/>
    <property type="molecule type" value="Genomic_DNA"/>
</dbReference>
<name>A0A1I6UUV8_9BACI</name>
<dbReference type="Proteomes" id="UP000199139">
    <property type="component" value="Unassembled WGS sequence"/>
</dbReference>
<proteinExistence type="predicted"/>
<evidence type="ECO:0000313" key="2">
    <source>
        <dbReference type="Proteomes" id="UP000199139"/>
    </source>
</evidence>